<evidence type="ECO:0000256" key="1">
    <source>
        <dbReference type="SAM" id="Phobius"/>
    </source>
</evidence>
<protein>
    <submittedName>
        <fullName evidence="2">Uncharacterized protein</fullName>
    </submittedName>
</protein>
<proteinExistence type="predicted"/>
<keyword evidence="1" id="KW-0812">Transmembrane</keyword>
<sequence length="146" mass="15703">MGSSTTLLCSSISSFSVTVCDVVLSAGVLSFLSPFSLLFFFFFFFSSSFFFFFFSLFFLSLSTCFSLSECLSLSLCFSRSECLSLSGDFGGNFLSASVEGSLFRSTSTRSRSIKSAGDGRASLVPSIVSTGLPLLESSLFLCFSIL</sequence>
<feature type="transmembrane region" description="Helical" evidence="1">
    <location>
        <begin position="35"/>
        <end position="59"/>
    </location>
</feature>
<organism evidence="2">
    <name type="scientific">Panstrongylus lignarius</name>
    <dbReference type="NCBI Taxonomy" id="156445"/>
    <lineage>
        <taxon>Eukaryota</taxon>
        <taxon>Metazoa</taxon>
        <taxon>Ecdysozoa</taxon>
        <taxon>Arthropoda</taxon>
        <taxon>Hexapoda</taxon>
        <taxon>Insecta</taxon>
        <taxon>Pterygota</taxon>
        <taxon>Neoptera</taxon>
        <taxon>Paraneoptera</taxon>
        <taxon>Hemiptera</taxon>
        <taxon>Heteroptera</taxon>
        <taxon>Panheteroptera</taxon>
        <taxon>Cimicomorpha</taxon>
        <taxon>Reduviidae</taxon>
        <taxon>Triatominae</taxon>
        <taxon>Panstrongylus</taxon>
    </lineage>
</organism>
<evidence type="ECO:0000313" key="2">
    <source>
        <dbReference type="EMBL" id="JAW13954.1"/>
    </source>
</evidence>
<dbReference type="EMBL" id="GFTR01002472">
    <property type="protein sequence ID" value="JAW13954.1"/>
    <property type="molecule type" value="Transcribed_RNA"/>
</dbReference>
<reference evidence="2" key="1">
    <citation type="journal article" date="2018" name="PLoS Negl. Trop. Dis.">
        <title>An insight into the salivary gland and fat body transcriptome of Panstrongylus lignarius (Hemiptera: Heteroptera), the main vector of Chagas disease in Peru.</title>
        <authorList>
            <person name="Nevoa J.C."/>
            <person name="Mendes M.T."/>
            <person name="da Silva M.V."/>
            <person name="Soares S.C."/>
            <person name="Oliveira C.J.F."/>
            <person name="Ribeiro J.M.C."/>
        </authorList>
    </citation>
    <scope>NUCLEOTIDE SEQUENCE</scope>
</reference>
<accession>A0A224XS58</accession>
<dbReference type="AlphaFoldDB" id="A0A224XS58"/>
<keyword evidence="1" id="KW-0472">Membrane</keyword>
<name>A0A224XS58_9HEMI</name>
<keyword evidence="1" id="KW-1133">Transmembrane helix</keyword>